<evidence type="ECO:0000313" key="1">
    <source>
        <dbReference type="EMBL" id="MEG3439574.1"/>
    </source>
</evidence>
<sequence>MFTLLISLFVIGWVAASVIGTQAYFRGEQSKPIHERNWRSNSFETLSKAVTGREIDYSERIPAFSIDGYASQNLPSA</sequence>
<dbReference type="Pfam" id="PF26637">
    <property type="entry name" value="DUF8210"/>
    <property type="match status" value="1"/>
</dbReference>
<dbReference type="NCBIfam" id="NF047380">
    <property type="entry name" value="photo_II_xxx"/>
    <property type="match status" value="1"/>
</dbReference>
<dbReference type="InterPro" id="IPR058523">
    <property type="entry name" value="DUF8210"/>
</dbReference>
<keyword evidence="2" id="KW-1185">Reference proteome</keyword>
<name>A0AAW9R179_9CHRO</name>
<dbReference type="InterPro" id="IPR058095">
    <property type="entry name" value="Psb35-like"/>
</dbReference>
<gene>
    <name evidence="1" type="ORF">V0288_20770</name>
</gene>
<reference evidence="1 2" key="1">
    <citation type="submission" date="2024-01" db="EMBL/GenBank/DDBJ databases">
        <title>Genomic insights into the taxonomy and metabolism of the cyanobacterium Pannus brasiliensis CCIBt3594.</title>
        <authorList>
            <person name="Machado M."/>
            <person name="Botero N.B."/>
            <person name="Andreote A.P.D."/>
            <person name="Feitosa A.M.T."/>
            <person name="Popin R."/>
            <person name="Sivonen K."/>
            <person name="Fiore M.F."/>
        </authorList>
    </citation>
    <scope>NUCLEOTIDE SEQUENCE [LARGE SCALE GENOMIC DNA]</scope>
    <source>
        <strain evidence="1 2">CCIBt3594</strain>
    </source>
</reference>
<dbReference type="EMBL" id="JBAFSM010000052">
    <property type="protein sequence ID" value="MEG3439574.1"/>
    <property type="molecule type" value="Genomic_DNA"/>
</dbReference>
<dbReference type="AlphaFoldDB" id="A0AAW9R179"/>
<protein>
    <submittedName>
        <fullName evidence="1">Uncharacterized protein</fullName>
    </submittedName>
</protein>
<evidence type="ECO:0000313" key="2">
    <source>
        <dbReference type="Proteomes" id="UP001328733"/>
    </source>
</evidence>
<dbReference type="RefSeq" id="WP_332867057.1">
    <property type="nucleotide sequence ID" value="NZ_JBAFSM010000052.1"/>
</dbReference>
<organism evidence="1 2">
    <name type="scientific">Pannus brasiliensis CCIBt3594</name>
    <dbReference type="NCBI Taxonomy" id="1427578"/>
    <lineage>
        <taxon>Bacteria</taxon>
        <taxon>Bacillati</taxon>
        <taxon>Cyanobacteriota</taxon>
        <taxon>Cyanophyceae</taxon>
        <taxon>Oscillatoriophycideae</taxon>
        <taxon>Chroococcales</taxon>
        <taxon>Microcystaceae</taxon>
        <taxon>Pannus</taxon>
    </lineage>
</organism>
<comment type="caution">
    <text evidence="1">The sequence shown here is derived from an EMBL/GenBank/DDBJ whole genome shotgun (WGS) entry which is preliminary data.</text>
</comment>
<proteinExistence type="predicted"/>
<dbReference type="Proteomes" id="UP001328733">
    <property type="component" value="Unassembled WGS sequence"/>
</dbReference>
<accession>A0AAW9R179</accession>